<feature type="compositionally biased region" description="Low complexity" evidence="1">
    <location>
        <begin position="311"/>
        <end position="320"/>
    </location>
</feature>
<feature type="compositionally biased region" description="Basic residues" evidence="1">
    <location>
        <begin position="25"/>
        <end position="39"/>
    </location>
</feature>
<feature type="compositionally biased region" description="Polar residues" evidence="1">
    <location>
        <begin position="417"/>
        <end position="439"/>
    </location>
</feature>
<dbReference type="Proteomes" id="UP000294847">
    <property type="component" value="Chromosome 4"/>
</dbReference>
<dbReference type="SMART" id="SM00164">
    <property type="entry name" value="TBC"/>
    <property type="match status" value="1"/>
</dbReference>
<gene>
    <name evidence="3" type="ORF">PoMZ_07908</name>
</gene>
<feature type="domain" description="Rab-GAP TBC" evidence="2">
    <location>
        <begin position="783"/>
        <end position="972"/>
    </location>
</feature>
<dbReference type="InterPro" id="IPR050302">
    <property type="entry name" value="Rab_GAP_TBC_domain"/>
</dbReference>
<feature type="region of interest" description="Disordered" evidence="1">
    <location>
        <begin position="395"/>
        <end position="441"/>
    </location>
</feature>
<evidence type="ECO:0000256" key="1">
    <source>
        <dbReference type="SAM" id="MobiDB-lite"/>
    </source>
</evidence>
<dbReference type="Gene3D" id="1.10.472.80">
    <property type="entry name" value="Ypt/Rab-GAP domain of gyp1p, domain 3"/>
    <property type="match status" value="1"/>
</dbReference>
<dbReference type="InterPro" id="IPR000195">
    <property type="entry name" value="Rab-GAP-TBC_dom"/>
</dbReference>
<dbReference type="Gene3D" id="1.10.8.270">
    <property type="entry name" value="putative rabgap domain of human tbc1 domain family member 14 like domains"/>
    <property type="match status" value="1"/>
</dbReference>
<feature type="compositionally biased region" description="Gly residues" evidence="1">
    <location>
        <begin position="405"/>
        <end position="415"/>
    </location>
</feature>
<proteinExistence type="predicted"/>
<sequence>MDGGSPIAPLERSFSEISAASTRSRSSHRSTVRASRRAKLVSNPSSSTTASSVDALDKSLTSFPSFSPGSPQEEDRPTLSLDALDGASSLLFKKPDETANKSPSPPRTAVASAKSAASSIVASLTASSPNPQASSSTFTSSSSQARNALFDDAPPLAPNKIPGALHLADDEHIGRLIAKHGAVGLVRQVAEDLAQRDAQISALRIRSSDRERALRKIILECGLSTLDLETRLRAVEHDAARGQHNRQVSDLMTDAMTDSVSRDISYYTAGQATVRAPSNGPLPVETDSQAQNKGTMKMIKDYFWGGGGSGRNSRAGSVNGDTPKQERSQQTVVRTFTSSDRRPTLNEDLFTPPDVESVRSSSRASSIVNGVTPARKSSMPFAATLVRLVAGNNAASSKVADGRGRAGSSGSGAGGSLRTSSVSSQRTNGSTRAVSTQGGPKSLMSMRRVTAGTLTAMPPGAGSRTRTEDRWDTMVVSPSLENISRQESYGPVEMDKILPLEGQPPTLSQLNNNYRGSGELTDRFGFIYDQQRKKRQRAAQLASQFRGSGPKKVELLQNGKPNLAAIITEDSSSSKWDVASEGRPGSPSSTEEGKSTYRWYDYLKVVTFQSGAERTTELLSDTPVTSAAGIEVTEGPDAPKSPGLPVPAIVTSEDRGFVPLASTPTSAVDTGDATIVSLEREPAAAAATFVRDEAEPVKQLLNQLNSLHDDLQRKRMDRWNEFQRKVRAERRKVGDSAVADARFHRMPETKLADGELIGIADLGNKGKVGRAKWSEFRSLVLGGIPVTLRAKVWAECSGALELRVPGYYDDLVSRPIAEDNADVVTQIRADINRTLTDNIFFRKGAGVERLHEVLLAYSRRNPEVGYCQGMNLIAANLLLVTPSAEDAFWLLAAIVEKILPAGYYDHSLLASRADQQVLRQYVAEVLPRLSAHFDALGIDLETMTFQWFLSVFTDCLSAEALFRVWDVVLSLAGDGSTFLFQVALALLKLNETQLLTQCTSPAAVYTYINHQMTDHAISIDGLVQASEGLRRLVKREDVAARRQAAVAAEREVAQQREQERAARTERVNAARASRKAVAAAAVITGESVCASPTGTATPSIVASSRSVSPAPPLSQPEV</sequence>
<feature type="compositionally biased region" description="Polar residues" evidence="1">
    <location>
        <begin position="328"/>
        <end position="338"/>
    </location>
</feature>
<organism evidence="3 4">
    <name type="scientific">Pyricularia oryzae</name>
    <name type="common">Rice blast fungus</name>
    <name type="synonym">Magnaporthe oryzae</name>
    <dbReference type="NCBI Taxonomy" id="318829"/>
    <lineage>
        <taxon>Eukaryota</taxon>
        <taxon>Fungi</taxon>
        <taxon>Dikarya</taxon>
        <taxon>Ascomycota</taxon>
        <taxon>Pezizomycotina</taxon>
        <taxon>Sordariomycetes</taxon>
        <taxon>Sordariomycetidae</taxon>
        <taxon>Magnaporthales</taxon>
        <taxon>Pyriculariaceae</taxon>
        <taxon>Pyricularia</taxon>
    </lineage>
</organism>
<feature type="region of interest" description="Disordered" evidence="1">
    <location>
        <begin position="571"/>
        <end position="593"/>
    </location>
</feature>
<feature type="region of interest" description="Disordered" evidence="1">
    <location>
        <begin position="92"/>
        <end position="113"/>
    </location>
</feature>
<dbReference type="PROSITE" id="PS50086">
    <property type="entry name" value="TBC_RABGAP"/>
    <property type="match status" value="1"/>
</dbReference>
<dbReference type="EMBL" id="CP034207">
    <property type="protein sequence ID" value="QBZ60963.1"/>
    <property type="molecule type" value="Genomic_DNA"/>
</dbReference>
<feature type="region of interest" description="Disordered" evidence="1">
    <location>
        <begin position="1"/>
        <end position="79"/>
    </location>
</feature>
<dbReference type="PANTHER" id="PTHR47219:SF20">
    <property type="entry name" value="TBC1 DOMAIN FAMILY MEMBER 2B"/>
    <property type="match status" value="1"/>
</dbReference>
<feature type="region of interest" description="Disordered" evidence="1">
    <location>
        <begin position="1089"/>
        <end position="1118"/>
    </location>
</feature>
<name>A0A4P7NGD6_PYROR</name>
<dbReference type="FunFam" id="1.10.8.270:FF:000026">
    <property type="entry name" value="TBC (Tre-2/Bub2/Cdc16) domain family"/>
    <property type="match status" value="1"/>
</dbReference>
<feature type="compositionally biased region" description="Low complexity" evidence="1">
    <location>
        <begin position="1098"/>
        <end position="1108"/>
    </location>
</feature>
<feature type="compositionally biased region" description="Low complexity" evidence="1">
    <location>
        <begin position="40"/>
        <end position="54"/>
    </location>
</feature>
<feature type="compositionally biased region" description="Polar residues" evidence="1">
    <location>
        <begin position="59"/>
        <end position="70"/>
    </location>
</feature>
<feature type="region of interest" description="Disordered" evidence="1">
    <location>
        <begin position="307"/>
        <end position="365"/>
    </location>
</feature>
<dbReference type="AlphaFoldDB" id="A0A4P7NGD6"/>
<reference evidence="3 4" key="1">
    <citation type="journal article" date="2019" name="Mol. Biol. Evol.">
        <title>Blast fungal genomes show frequent chromosomal changes, gene gains and losses, and effector gene turnover.</title>
        <authorList>
            <person name="Gomez Luciano L.B."/>
            <person name="Jason Tsai I."/>
            <person name="Chuma I."/>
            <person name="Tosa Y."/>
            <person name="Chen Y.H."/>
            <person name="Li J.Y."/>
            <person name="Li M.Y."/>
            <person name="Jade Lu M.Y."/>
            <person name="Nakayashiki H."/>
            <person name="Li W.H."/>
        </authorList>
    </citation>
    <scope>NUCLEOTIDE SEQUENCE [LARGE SCALE GENOMIC DNA]</scope>
    <source>
        <strain evidence="3">MZ5-1-6</strain>
    </source>
</reference>
<dbReference type="SUPFAM" id="SSF47923">
    <property type="entry name" value="Ypt/Rab-GAP domain of gyp1p"/>
    <property type="match status" value="2"/>
</dbReference>
<dbReference type="InterPro" id="IPR035969">
    <property type="entry name" value="Rab-GAP_TBC_sf"/>
</dbReference>
<protein>
    <recommendedName>
        <fullName evidence="2">Rab-GAP TBC domain-containing protein</fullName>
    </recommendedName>
</protein>
<evidence type="ECO:0000313" key="3">
    <source>
        <dbReference type="EMBL" id="QBZ60963.1"/>
    </source>
</evidence>
<dbReference type="GO" id="GO:0005096">
    <property type="term" value="F:GTPase activator activity"/>
    <property type="evidence" value="ECO:0007669"/>
    <property type="project" value="TreeGrafter"/>
</dbReference>
<dbReference type="FunFam" id="1.10.472.80:FF:000046">
    <property type="entry name" value="TBC domain-containing protein"/>
    <property type="match status" value="1"/>
</dbReference>
<feature type="compositionally biased region" description="Pro residues" evidence="1">
    <location>
        <begin position="1109"/>
        <end position="1118"/>
    </location>
</feature>
<accession>A0A4P7NGD6</accession>
<evidence type="ECO:0000259" key="2">
    <source>
        <dbReference type="PROSITE" id="PS50086"/>
    </source>
</evidence>
<evidence type="ECO:0000313" key="4">
    <source>
        <dbReference type="Proteomes" id="UP000294847"/>
    </source>
</evidence>
<dbReference type="GO" id="GO:0031267">
    <property type="term" value="F:small GTPase binding"/>
    <property type="evidence" value="ECO:0007669"/>
    <property type="project" value="TreeGrafter"/>
</dbReference>
<dbReference type="PANTHER" id="PTHR47219">
    <property type="entry name" value="RAB GTPASE-ACTIVATING PROTEIN 1-LIKE"/>
    <property type="match status" value="1"/>
</dbReference>
<dbReference type="Pfam" id="PF00566">
    <property type="entry name" value="RabGAP-TBC"/>
    <property type="match status" value="1"/>
</dbReference>